<dbReference type="InterPro" id="IPR051678">
    <property type="entry name" value="AGP_Transferase"/>
</dbReference>
<feature type="region of interest" description="Disordered" evidence="1">
    <location>
        <begin position="334"/>
        <end position="385"/>
    </location>
</feature>
<dbReference type="PANTHER" id="PTHR21310">
    <property type="entry name" value="AMINOGLYCOSIDE PHOSPHOTRANSFERASE-RELATED-RELATED"/>
    <property type="match status" value="1"/>
</dbReference>
<dbReference type="InterPro" id="IPR011009">
    <property type="entry name" value="Kinase-like_dom_sf"/>
</dbReference>
<feature type="region of interest" description="Disordered" evidence="1">
    <location>
        <begin position="271"/>
        <end position="290"/>
    </location>
</feature>
<dbReference type="Proteomes" id="UP000054342">
    <property type="component" value="Unassembled WGS sequence"/>
</dbReference>
<evidence type="ECO:0000313" key="4">
    <source>
        <dbReference type="Proteomes" id="UP000054342"/>
    </source>
</evidence>
<evidence type="ECO:0000256" key="1">
    <source>
        <dbReference type="SAM" id="MobiDB-lite"/>
    </source>
</evidence>
<dbReference type="RefSeq" id="XP_013319321.1">
    <property type="nucleotide sequence ID" value="XM_013463867.1"/>
</dbReference>
<dbReference type="HOGENOM" id="CLU_717694_0_0_1"/>
<dbReference type="InterPro" id="IPR002575">
    <property type="entry name" value="Aminoglycoside_PTrfase"/>
</dbReference>
<reference evidence="3 4" key="1">
    <citation type="submission" date="2015-01" db="EMBL/GenBank/DDBJ databases">
        <title>The Genome Sequence of Exophiala xenobiotica CBS118157.</title>
        <authorList>
            <consortium name="The Broad Institute Genomics Platform"/>
            <person name="Cuomo C."/>
            <person name="de Hoog S."/>
            <person name="Gorbushina A."/>
            <person name="Stielow B."/>
            <person name="Teixiera M."/>
            <person name="Abouelleil A."/>
            <person name="Chapman S.B."/>
            <person name="Priest M."/>
            <person name="Young S.K."/>
            <person name="Wortman J."/>
            <person name="Nusbaum C."/>
            <person name="Birren B."/>
        </authorList>
    </citation>
    <scope>NUCLEOTIDE SEQUENCE [LARGE SCALE GENOMIC DNA]</scope>
    <source>
        <strain evidence="3 4">CBS 118157</strain>
    </source>
</reference>
<dbReference type="STRING" id="348802.A0A0D2D8S3"/>
<dbReference type="EMBL" id="KN847318">
    <property type="protein sequence ID" value="KIW58737.1"/>
    <property type="molecule type" value="Genomic_DNA"/>
</dbReference>
<keyword evidence="4" id="KW-1185">Reference proteome</keyword>
<dbReference type="OrthoDB" id="3250044at2759"/>
<evidence type="ECO:0000259" key="2">
    <source>
        <dbReference type="Pfam" id="PF01636"/>
    </source>
</evidence>
<sequence length="385" mass="42052">MDIDYTDPGLQAFIIQRCEEEREGNVNVISPHTSTNCVVRLADKVAVKFGTGVTEAEADALTFASRNLDRAIIKVPSVFQYFTRPDSIWTTGYLVMELVEGASLERLPPAEGVQHVAPIMRAVQHIHGFCGARPGPLDGSRTRGLVFGESGIGPPLNSREHLQKFFDFMMEKAKADITVDATNMPLSLCHLDIHPHNFIVAPDQSIYLLDWRCAGFYPAAFETWSILSENLVRKNTFMYALGQHLASCTSPAEMALAETLVRANLEHRNRARKIPDPGNMNFPPLAQRESGPPTNRFLVDLFGNDVNPSGSSDPTSVLRRILSAEPLPPDIAAASRASGRQEGPSDIITRMLMAEGFGRGNGPPPGPPEMRGPLPPPPPGMGPRN</sequence>
<accession>A0A0D2D8S3</accession>
<dbReference type="PANTHER" id="PTHR21310:SF39">
    <property type="entry name" value="AMINOGLYCOSIDE PHOSPHOTRANSFERASE DOMAIN-CONTAINING PROTEIN"/>
    <property type="match status" value="1"/>
</dbReference>
<gene>
    <name evidence="3" type="ORF">PV05_03234</name>
</gene>
<proteinExistence type="predicted"/>
<name>A0A0D2D8S3_9EURO</name>
<organism evidence="3 4">
    <name type="scientific">Exophiala xenobiotica</name>
    <dbReference type="NCBI Taxonomy" id="348802"/>
    <lineage>
        <taxon>Eukaryota</taxon>
        <taxon>Fungi</taxon>
        <taxon>Dikarya</taxon>
        <taxon>Ascomycota</taxon>
        <taxon>Pezizomycotina</taxon>
        <taxon>Eurotiomycetes</taxon>
        <taxon>Chaetothyriomycetidae</taxon>
        <taxon>Chaetothyriales</taxon>
        <taxon>Herpotrichiellaceae</taxon>
        <taxon>Exophiala</taxon>
    </lineage>
</organism>
<dbReference type="Gene3D" id="3.90.1200.10">
    <property type="match status" value="1"/>
</dbReference>
<feature type="domain" description="Aminoglycoside phosphotransferase" evidence="2">
    <location>
        <begin position="55"/>
        <end position="245"/>
    </location>
</feature>
<dbReference type="Pfam" id="PF01636">
    <property type="entry name" value="APH"/>
    <property type="match status" value="1"/>
</dbReference>
<feature type="compositionally biased region" description="Pro residues" evidence="1">
    <location>
        <begin position="362"/>
        <end position="385"/>
    </location>
</feature>
<dbReference type="AlphaFoldDB" id="A0A0D2D8S3"/>
<evidence type="ECO:0000313" key="3">
    <source>
        <dbReference type="EMBL" id="KIW58737.1"/>
    </source>
</evidence>
<protein>
    <recommendedName>
        <fullName evidence="2">Aminoglycoside phosphotransferase domain-containing protein</fullName>
    </recommendedName>
</protein>
<dbReference type="SUPFAM" id="SSF56112">
    <property type="entry name" value="Protein kinase-like (PK-like)"/>
    <property type="match status" value="1"/>
</dbReference>
<dbReference type="GeneID" id="25325142"/>